<proteinExistence type="inferred from homology"/>
<dbReference type="InParanoid" id="A0A1B6PAU8"/>
<evidence type="ECO:0000256" key="7">
    <source>
        <dbReference type="RuleBase" id="RU000461"/>
    </source>
</evidence>
<dbReference type="Proteomes" id="UP000000768">
    <property type="component" value="Chromosome 8"/>
</dbReference>
<dbReference type="GO" id="GO:0016020">
    <property type="term" value="C:membrane"/>
    <property type="evidence" value="ECO:0000318"/>
    <property type="project" value="GO_Central"/>
</dbReference>
<dbReference type="InterPro" id="IPR001128">
    <property type="entry name" value="Cyt_P450"/>
</dbReference>
<dbReference type="PANTHER" id="PTHR24298">
    <property type="entry name" value="FLAVONOID 3'-MONOOXYGENASE-RELATED"/>
    <property type="match status" value="1"/>
</dbReference>
<comment type="similarity">
    <text evidence="7">Belongs to the cytochrome P450 family.</text>
</comment>
<dbReference type="Gramene" id="KXG22832">
    <property type="protein sequence ID" value="KXG22832"/>
    <property type="gene ID" value="SORBI_3008G014200"/>
</dbReference>
<keyword evidence="6 7" id="KW-0408">Iron</keyword>
<dbReference type="eggNOG" id="KOG0156">
    <property type="taxonomic scope" value="Eukaryota"/>
</dbReference>
<dbReference type="FunCoup" id="A0A1B6PAU8">
    <property type="interactions" value="226"/>
</dbReference>
<evidence type="ECO:0008006" key="11">
    <source>
        <dbReference type="Google" id="ProtNLM"/>
    </source>
</evidence>
<keyword evidence="10" id="KW-1185">Reference proteome</keyword>
<sequence>MSLLPLLFVAAFTLLVVVFLVALNNNKQCRYGIPLPPGCPRRRLPLHWSLFNLSPTVASLSMVLRRLHHAHGPVVTLWAGSKPAIFIASHETAHCTLVRMGATFAHRPSSSSLLSSGVNGYGVNSATYGNRWAVLRRNLCSHLAAADIGGPLRRSVDRLLQSLDRAAREAADGVVVPSDTLRHAVFCFFAALCFGDQAIATDADDDDGGGLLKRLRGLHAEILSLVVQLDALHLVPSMALQVAHYLPRSWKLLDAQRRHHATVMALVRARRLWQQKMCYVDTLLTLRLGEHELVSLCWEFMNAAAKTTSTALEWIMARLVLHQDIQHKLWNDITGDGRRSTTTTTTCGGESRRSFAEAVVLEALRRHPPANYLLAHTTDRDVSSVVQGSAFVIPKGSIVNYGVAEIGRDAKLWADPDVFRPERFLEGGEGFSIRGIPGVGGGGGPVPEMMKMIPFGAGRRACPGAAVSMKVLLSFMENLVVHFEWKPVVGGCACACGEEEEEEAPAVDMSEKPGLVTEMRTPLRTRLVVRQHVRR</sequence>
<comment type="subcellular location">
    <subcellularLocation>
        <location evidence="1">Membrane</location>
        <topology evidence="1">Single-pass membrane protein</topology>
    </subcellularLocation>
</comment>
<dbReference type="GO" id="GO:0020037">
    <property type="term" value="F:heme binding"/>
    <property type="evidence" value="ECO:0007669"/>
    <property type="project" value="InterPro"/>
</dbReference>
<feature type="signal peptide" evidence="8">
    <location>
        <begin position="1"/>
        <end position="22"/>
    </location>
</feature>
<dbReference type="InterPro" id="IPR002401">
    <property type="entry name" value="Cyt_P450_E_grp-I"/>
</dbReference>
<dbReference type="PANTHER" id="PTHR24298:SF636">
    <property type="entry name" value="OS07G0451300 PROTEIN"/>
    <property type="match status" value="1"/>
</dbReference>
<evidence type="ECO:0000256" key="5">
    <source>
        <dbReference type="ARBA" id="ARBA00023136"/>
    </source>
</evidence>
<accession>A0A1B6PAU8</accession>
<keyword evidence="7" id="KW-0560">Oxidoreductase</keyword>
<keyword evidence="5" id="KW-0472">Membrane</keyword>
<evidence type="ECO:0000256" key="4">
    <source>
        <dbReference type="ARBA" id="ARBA00022989"/>
    </source>
</evidence>
<dbReference type="InterPro" id="IPR017972">
    <property type="entry name" value="Cyt_P450_CS"/>
</dbReference>
<dbReference type="SUPFAM" id="SSF48264">
    <property type="entry name" value="Cytochrome P450"/>
    <property type="match status" value="1"/>
</dbReference>
<reference evidence="9 10" key="1">
    <citation type="journal article" date="2009" name="Nature">
        <title>The Sorghum bicolor genome and the diversification of grasses.</title>
        <authorList>
            <person name="Paterson A.H."/>
            <person name="Bowers J.E."/>
            <person name="Bruggmann R."/>
            <person name="Dubchak I."/>
            <person name="Grimwood J."/>
            <person name="Gundlach H."/>
            <person name="Haberer G."/>
            <person name="Hellsten U."/>
            <person name="Mitros T."/>
            <person name="Poliakov A."/>
            <person name="Schmutz J."/>
            <person name="Spannagl M."/>
            <person name="Tang H."/>
            <person name="Wang X."/>
            <person name="Wicker T."/>
            <person name="Bharti A.K."/>
            <person name="Chapman J."/>
            <person name="Feltus F.A."/>
            <person name="Gowik U."/>
            <person name="Grigoriev I.V."/>
            <person name="Lyons E."/>
            <person name="Maher C.A."/>
            <person name="Martis M."/>
            <person name="Narechania A."/>
            <person name="Otillar R.P."/>
            <person name="Penning B.W."/>
            <person name="Salamov A.A."/>
            <person name="Wang Y."/>
            <person name="Zhang L."/>
            <person name="Carpita N.C."/>
            <person name="Freeling M."/>
            <person name="Gingle A.R."/>
            <person name="Hash C.T."/>
            <person name="Keller B."/>
            <person name="Klein P."/>
            <person name="Kresovich S."/>
            <person name="McCann M.C."/>
            <person name="Ming R."/>
            <person name="Peterson D.G."/>
            <person name="Mehboob-ur-Rahman"/>
            <person name="Ware D."/>
            <person name="Westhoff P."/>
            <person name="Mayer K.F."/>
            <person name="Messing J."/>
            <person name="Rokhsar D.S."/>
        </authorList>
    </citation>
    <scope>NUCLEOTIDE SEQUENCE [LARGE SCALE GENOMIC DNA]</scope>
    <source>
        <strain evidence="10">cv. BTx623</strain>
    </source>
</reference>
<dbReference type="EMBL" id="CM000767">
    <property type="protein sequence ID" value="KXG22832.2"/>
    <property type="molecule type" value="Genomic_DNA"/>
</dbReference>
<keyword evidence="2" id="KW-0812">Transmembrane</keyword>
<dbReference type="InterPro" id="IPR036396">
    <property type="entry name" value="Cyt_P450_sf"/>
</dbReference>
<organism evidence="9 10">
    <name type="scientific">Sorghum bicolor</name>
    <name type="common">Sorghum</name>
    <name type="synonym">Sorghum vulgare</name>
    <dbReference type="NCBI Taxonomy" id="4558"/>
    <lineage>
        <taxon>Eukaryota</taxon>
        <taxon>Viridiplantae</taxon>
        <taxon>Streptophyta</taxon>
        <taxon>Embryophyta</taxon>
        <taxon>Tracheophyta</taxon>
        <taxon>Spermatophyta</taxon>
        <taxon>Magnoliopsida</taxon>
        <taxon>Liliopsida</taxon>
        <taxon>Poales</taxon>
        <taxon>Poaceae</taxon>
        <taxon>PACMAD clade</taxon>
        <taxon>Panicoideae</taxon>
        <taxon>Andropogonodae</taxon>
        <taxon>Andropogoneae</taxon>
        <taxon>Sorghinae</taxon>
        <taxon>Sorghum</taxon>
    </lineage>
</organism>
<dbReference type="InterPro" id="IPR051103">
    <property type="entry name" value="Plant_metabolite_P450s"/>
</dbReference>
<gene>
    <name evidence="9" type="ORF">SORBI_3008G014200</name>
</gene>
<keyword evidence="6 7" id="KW-0349">Heme</keyword>
<feature type="chain" id="PRO_5012430048" description="Cytochrome P450" evidence="8">
    <location>
        <begin position="23"/>
        <end position="535"/>
    </location>
</feature>
<evidence type="ECO:0000256" key="1">
    <source>
        <dbReference type="ARBA" id="ARBA00004167"/>
    </source>
</evidence>
<keyword evidence="3 6" id="KW-0479">Metal-binding</keyword>
<evidence type="ECO:0000256" key="3">
    <source>
        <dbReference type="ARBA" id="ARBA00022723"/>
    </source>
</evidence>
<dbReference type="AlphaFoldDB" id="A0A1B6PAU8"/>
<dbReference type="PRINTS" id="PR00463">
    <property type="entry name" value="EP450I"/>
</dbReference>
<evidence type="ECO:0000256" key="8">
    <source>
        <dbReference type="SAM" id="SignalP"/>
    </source>
</evidence>
<comment type="cofactor">
    <cofactor evidence="6">
        <name>heme</name>
        <dbReference type="ChEBI" id="CHEBI:30413"/>
    </cofactor>
</comment>
<evidence type="ECO:0000256" key="6">
    <source>
        <dbReference type="PIRSR" id="PIRSR602401-1"/>
    </source>
</evidence>
<evidence type="ECO:0000256" key="2">
    <source>
        <dbReference type="ARBA" id="ARBA00022692"/>
    </source>
</evidence>
<protein>
    <recommendedName>
        <fullName evidence="11">Cytochrome P450</fullName>
    </recommendedName>
</protein>
<dbReference type="Gene3D" id="1.10.630.10">
    <property type="entry name" value="Cytochrome P450"/>
    <property type="match status" value="1"/>
</dbReference>
<keyword evidence="7" id="KW-0503">Monooxygenase</keyword>
<dbReference type="OMA" id="AYVHRCW"/>
<dbReference type="PROSITE" id="PS00086">
    <property type="entry name" value="CYTOCHROME_P450"/>
    <property type="match status" value="1"/>
</dbReference>
<dbReference type="Pfam" id="PF00067">
    <property type="entry name" value="p450"/>
    <property type="match status" value="1"/>
</dbReference>
<dbReference type="GO" id="GO:0005506">
    <property type="term" value="F:iron ion binding"/>
    <property type="evidence" value="ECO:0007669"/>
    <property type="project" value="InterPro"/>
</dbReference>
<keyword evidence="8" id="KW-0732">Signal</keyword>
<feature type="binding site" description="axial binding residue" evidence="6">
    <location>
        <position position="462"/>
    </location>
    <ligand>
        <name>heme</name>
        <dbReference type="ChEBI" id="CHEBI:30413"/>
    </ligand>
    <ligandPart>
        <name>Fe</name>
        <dbReference type="ChEBI" id="CHEBI:18248"/>
    </ligandPart>
</feature>
<evidence type="ECO:0000313" key="9">
    <source>
        <dbReference type="EMBL" id="KXG22832.2"/>
    </source>
</evidence>
<keyword evidence="4" id="KW-1133">Transmembrane helix</keyword>
<dbReference type="PRINTS" id="PR00385">
    <property type="entry name" value="P450"/>
</dbReference>
<name>A0A1B6PAU8_SORBI</name>
<reference evidence="10" key="2">
    <citation type="journal article" date="2018" name="Plant J.">
        <title>The Sorghum bicolor reference genome: improved assembly, gene annotations, a transcriptome atlas, and signatures of genome organization.</title>
        <authorList>
            <person name="McCormick R.F."/>
            <person name="Truong S.K."/>
            <person name="Sreedasyam A."/>
            <person name="Jenkins J."/>
            <person name="Shu S."/>
            <person name="Sims D."/>
            <person name="Kennedy M."/>
            <person name="Amirebrahimi M."/>
            <person name="Weers B.D."/>
            <person name="McKinley B."/>
            <person name="Mattison A."/>
            <person name="Morishige D.T."/>
            <person name="Grimwood J."/>
            <person name="Schmutz J."/>
            <person name="Mullet J.E."/>
        </authorList>
    </citation>
    <scope>NUCLEOTIDE SEQUENCE [LARGE SCALE GENOMIC DNA]</scope>
    <source>
        <strain evidence="10">cv. BTx623</strain>
    </source>
</reference>
<dbReference type="GO" id="GO:0016709">
    <property type="term" value="F:oxidoreductase activity, acting on paired donors, with incorporation or reduction of molecular oxygen, NAD(P)H as one donor, and incorporation of one atom of oxygen"/>
    <property type="evidence" value="ECO:0000318"/>
    <property type="project" value="GO_Central"/>
</dbReference>
<evidence type="ECO:0000313" key="10">
    <source>
        <dbReference type="Proteomes" id="UP000000768"/>
    </source>
</evidence>